<dbReference type="InterPro" id="IPR023210">
    <property type="entry name" value="NADP_OxRdtase_dom"/>
</dbReference>
<keyword evidence="2" id="KW-0560">Oxidoreductase</keyword>
<accession>A0A1J8PJM7</accession>
<feature type="site" description="Lowers pKa of active site Tyr" evidence="5">
    <location>
        <position position="75"/>
    </location>
</feature>
<dbReference type="EMBL" id="LVVM01006478">
    <property type="protein sequence ID" value="OJA08003.1"/>
    <property type="molecule type" value="Genomic_DNA"/>
</dbReference>
<feature type="active site" description="Proton donor" evidence="3">
    <location>
        <position position="50"/>
    </location>
</feature>
<evidence type="ECO:0000256" key="5">
    <source>
        <dbReference type="PIRSR" id="PIRSR000097-3"/>
    </source>
</evidence>
<dbReference type="InterPro" id="IPR020471">
    <property type="entry name" value="AKR"/>
</dbReference>
<evidence type="ECO:0000256" key="1">
    <source>
        <dbReference type="ARBA" id="ARBA00007905"/>
    </source>
</evidence>
<dbReference type="PANTHER" id="PTHR43827">
    <property type="entry name" value="2,5-DIKETO-D-GLUCONIC ACID REDUCTASE"/>
    <property type="match status" value="1"/>
</dbReference>
<evidence type="ECO:0000256" key="2">
    <source>
        <dbReference type="ARBA" id="ARBA00023002"/>
    </source>
</evidence>
<dbReference type="STRING" id="180088.A0A1J8PJM7"/>
<comment type="similarity">
    <text evidence="1">Belongs to the aldo/keto reductase family.</text>
</comment>
<dbReference type="PANTHER" id="PTHR43827:SF13">
    <property type="entry name" value="ALDO_KETO REDUCTASE FAMILY PROTEIN"/>
    <property type="match status" value="1"/>
</dbReference>
<dbReference type="PROSITE" id="PS00062">
    <property type="entry name" value="ALDOKETO_REDUCTASE_2"/>
    <property type="match status" value="1"/>
</dbReference>
<organism evidence="7 8">
    <name type="scientific">Rhizopogon vesiculosus</name>
    <dbReference type="NCBI Taxonomy" id="180088"/>
    <lineage>
        <taxon>Eukaryota</taxon>
        <taxon>Fungi</taxon>
        <taxon>Dikarya</taxon>
        <taxon>Basidiomycota</taxon>
        <taxon>Agaricomycotina</taxon>
        <taxon>Agaricomycetes</taxon>
        <taxon>Agaricomycetidae</taxon>
        <taxon>Boletales</taxon>
        <taxon>Suillineae</taxon>
        <taxon>Rhizopogonaceae</taxon>
        <taxon>Rhizopogon</taxon>
    </lineage>
</organism>
<dbReference type="PRINTS" id="PR00069">
    <property type="entry name" value="ALDKETRDTASE"/>
</dbReference>
<dbReference type="Pfam" id="PF00248">
    <property type="entry name" value="Aldo_ket_red"/>
    <property type="match status" value="1"/>
</dbReference>
<feature type="binding site" evidence="4">
    <location>
        <position position="108"/>
    </location>
    <ligand>
        <name>substrate</name>
    </ligand>
</feature>
<evidence type="ECO:0000313" key="7">
    <source>
        <dbReference type="EMBL" id="OJA08003.1"/>
    </source>
</evidence>
<dbReference type="SUPFAM" id="SSF51430">
    <property type="entry name" value="NAD(P)-linked oxidoreductase"/>
    <property type="match status" value="1"/>
</dbReference>
<proteinExistence type="inferred from homology"/>
<feature type="domain" description="NADP-dependent oxidoreductase" evidence="6">
    <location>
        <begin position="26"/>
        <end position="259"/>
    </location>
</feature>
<reference evidence="7 8" key="1">
    <citation type="submission" date="2016-03" db="EMBL/GenBank/DDBJ databases">
        <title>Comparative genomics of the ectomycorrhizal sister species Rhizopogon vinicolor and Rhizopogon vesiculosus (Basidiomycota: Boletales) reveals a divergence of the mating type B locus.</title>
        <authorList>
            <person name="Mujic A.B."/>
            <person name="Kuo A."/>
            <person name="Tritt A."/>
            <person name="Lipzen A."/>
            <person name="Chen C."/>
            <person name="Johnson J."/>
            <person name="Sharma A."/>
            <person name="Barry K."/>
            <person name="Grigoriev I.V."/>
            <person name="Spatafora J.W."/>
        </authorList>
    </citation>
    <scope>NUCLEOTIDE SEQUENCE [LARGE SCALE GENOMIC DNA]</scope>
    <source>
        <strain evidence="7 8">AM-OR11-056</strain>
    </source>
</reference>
<dbReference type="Proteomes" id="UP000183567">
    <property type="component" value="Unassembled WGS sequence"/>
</dbReference>
<keyword evidence="8" id="KW-1185">Reference proteome</keyword>
<dbReference type="Gene3D" id="3.20.20.100">
    <property type="entry name" value="NADP-dependent oxidoreductase domain"/>
    <property type="match status" value="1"/>
</dbReference>
<comment type="caution">
    <text evidence="7">The sequence shown here is derived from an EMBL/GenBank/DDBJ whole genome shotgun (WGS) entry which is preliminary data.</text>
</comment>
<dbReference type="InterPro" id="IPR036812">
    <property type="entry name" value="NAD(P)_OxRdtase_dom_sf"/>
</dbReference>
<gene>
    <name evidence="7" type="ORF">AZE42_01094</name>
</gene>
<dbReference type="GO" id="GO:0016491">
    <property type="term" value="F:oxidoreductase activity"/>
    <property type="evidence" value="ECO:0007669"/>
    <property type="project" value="UniProtKB-KW"/>
</dbReference>
<protein>
    <recommendedName>
        <fullName evidence="6">NADP-dependent oxidoreductase domain-containing protein</fullName>
    </recommendedName>
</protein>
<evidence type="ECO:0000313" key="8">
    <source>
        <dbReference type="Proteomes" id="UP000183567"/>
    </source>
</evidence>
<dbReference type="OrthoDB" id="416253at2759"/>
<dbReference type="InterPro" id="IPR018170">
    <property type="entry name" value="Aldo/ket_reductase_CS"/>
</dbReference>
<evidence type="ECO:0000256" key="3">
    <source>
        <dbReference type="PIRSR" id="PIRSR000097-1"/>
    </source>
</evidence>
<sequence>MTSLQSVTPLLSGGAMPVIGLGVYLNDECADACEVALKEGYRMIDSARYYMNEAQVGVGVRRSGIPREEIFITSKIYHHDFGYERAQECIQESVDELGLGYYDLYLIHSPTTGKQKRIETYRALVDAKKNGLVKRIGVSNYSGKHIDEIIEAGLELPDVNQIELHPFCQQRPIVEYCQKKRIAVQAYSPLVTGQLDHDELKRLAKKHYKDEAQILIRWSLQKGYVPLPKSSRPERIKSNAQVFDFELDRHDMDALEALDRGGEGAVTWNPVDEP</sequence>
<evidence type="ECO:0000259" key="6">
    <source>
        <dbReference type="Pfam" id="PF00248"/>
    </source>
</evidence>
<dbReference type="AlphaFoldDB" id="A0A1J8PJM7"/>
<evidence type="ECO:0000256" key="4">
    <source>
        <dbReference type="PIRSR" id="PIRSR000097-2"/>
    </source>
</evidence>
<dbReference type="PIRSF" id="PIRSF000097">
    <property type="entry name" value="AKR"/>
    <property type="match status" value="1"/>
</dbReference>
<dbReference type="FunFam" id="3.20.20.100:FF:000015">
    <property type="entry name" value="Oxidoreductase, aldo/keto reductase family"/>
    <property type="match status" value="1"/>
</dbReference>
<name>A0A1J8PJM7_9AGAM</name>
<dbReference type="CDD" id="cd19071">
    <property type="entry name" value="AKR_AKR1-5-like"/>
    <property type="match status" value="1"/>
</dbReference>